<gene>
    <name evidence="2" type="ORF">QQX98_002643</name>
</gene>
<accession>A0ABR1HIU5</accession>
<dbReference type="EMBL" id="JAZAVJ010000028">
    <property type="protein sequence ID" value="KAK7420648.1"/>
    <property type="molecule type" value="Genomic_DNA"/>
</dbReference>
<dbReference type="Gene3D" id="3.90.79.10">
    <property type="entry name" value="Nucleoside Triphosphate Pyrophosphohydrolase"/>
    <property type="match status" value="1"/>
</dbReference>
<keyword evidence="3" id="KW-1185">Reference proteome</keyword>
<evidence type="ECO:0000256" key="1">
    <source>
        <dbReference type="SAM" id="MobiDB-lite"/>
    </source>
</evidence>
<dbReference type="Proteomes" id="UP001498476">
    <property type="component" value="Unassembled WGS sequence"/>
</dbReference>
<feature type="region of interest" description="Disordered" evidence="1">
    <location>
        <begin position="30"/>
        <end position="52"/>
    </location>
</feature>
<dbReference type="SUPFAM" id="SSF55811">
    <property type="entry name" value="Nudix"/>
    <property type="match status" value="1"/>
</dbReference>
<comment type="caution">
    <text evidence="2">The sequence shown here is derived from an EMBL/GenBank/DDBJ whole genome shotgun (WGS) entry which is preliminary data.</text>
</comment>
<feature type="compositionally biased region" description="Basic residues" evidence="1">
    <location>
        <begin position="34"/>
        <end position="46"/>
    </location>
</feature>
<reference evidence="2 3" key="1">
    <citation type="journal article" date="2025" name="Microbiol. Resour. Announc.">
        <title>Draft genome sequences for Neonectria magnoliae and Neonectria punicea, canker pathogens of Liriodendron tulipifera and Acer saccharum in West Virginia.</title>
        <authorList>
            <person name="Petronek H.M."/>
            <person name="Kasson M.T."/>
            <person name="Metheny A.M."/>
            <person name="Stauder C.M."/>
            <person name="Lovett B."/>
            <person name="Lynch S.C."/>
            <person name="Garnas J.R."/>
            <person name="Kasson L.R."/>
            <person name="Stajich J.E."/>
        </authorList>
    </citation>
    <scope>NUCLEOTIDE SEQUENCE [LARGE SCALE GENOMIC DNA]</scope>
    <source>
        <strain evidence="2 3">NRRL 64653</strain>
    </source>
</reference>
<evidence type="ECO:0000313" key="3">
    <source>
        <dbReference type="Proteomes" id="UP001498476"/>
    </source>
</evidence>
<evidence type="ECO:0008006" key="4">
    <source>
        <dbReference type="Google" id="ProtNLM"/>
    </source>
</evidence>
<sequence length="143" mass="15776">MAYHVVQLPKGRKNIAEDLLAAALRETYKETGGRHPRHALARHGRRPGSGPGSELTEGLLNCELSSVCSYPCIYTGAFKIVFWFAAQGNSADVPDDGTKESWEEDVVLEWVDVREAAGMMSFKVDGDVIEKVLADMRNSSYDI</sequence>
<evidence type="ECO:0000313" key="2">
    <source>
        <dbReference type="EMBL" id="KAK7420648.1"/>
    </source>
</evidence>
<protein>
    <recommendedName>
        <fullName evidence="4">Nudix hydrolase domain-containing protein</fullName>
    </recommendedName>
</protein>
<organism evidence="2 3">
    <name type="scientific">Neonectria punicea</name>
    <dbReference type="NCBI Taxonomy" id="979145"/>
    <lineage>
        <taxon>Eukaryota</taxon>
        <taxon>Fungi</taxon>
        <taxon>Dikarya</taxon>
        <taxon>Ascomycota</taxon>
        <taxon>Pezizomycotina</taxon>
        <taxon>Sordariomycetes</taxon>
        <taxon>Hypocreomycetidae</taxon>
        <taxon>Hypocreales</taxon>
        <taxon>Nectriaceae</taxon>
        <taxon>Neonectria</taxon>
    </lineage>
</organism>
<proteinExistence type="predicted"/>
<name>A0ABR1HIU5_9HYPO</name>
<dbReference type="InterPro" id="IPR015797">
    <property type="entry name" value="NUDIX_hydrolase-like_dom_sf"/>
</dbReference>